<dbReference type="Gene3D" id="2.60.40.1530">
    <property type="entry name" value="ntegrin, alpha v. Chain A, domain 4"/>
    <property type="match status" value="1"/>
</dbReference>
<feature type="domain" description="Integrin alpha second immunoglobulin-like" evidence="16">
    <location>
        <begin position="614"/>
        <end position="759"/>
    </location>
</feature>
<feature type="repeat" description="FG-GAP" evidence="12">
    <location>
        <begin position="355"/>
        <end position="410"/>
    </location>
</feature>
<dbReference type="SUPFAM" id="SSF69179">
    <property type="entry name" value="Integrin domains"/>
    <property type="match status" value="3"/>
</dbReference>
<feature type="region of interest" description="Disordered" evidence="14">
    <location>
        <begin position="863"/>
        <end position="893"/>
    </location>
</feature>
<dbReference type="SMART" id="SM00191">
    <property type="entry name" value="Int_alpha"/>
    <property type="match status" value="5"/>
</dbReference>
<name>A0ABS2Z3J9_POLSE</name>
<evidence type="ECO:0000256" key="12">
    <source>
        <dbReference type="PROSITE-ProRule" id="PRU00803"/>
    </source>
</evidence>
<feature type="non-terminal residue" evidence="18">
    <location>
        <position position="1069"/>
    </location>
</feature>
<dbReference type="EMBL" id="JAAWVN010022443">
    <property type="protein sequence ID" value="MBN3293630.1"/>
    <property type="molecule type" value="Genomic_DNA"/>
</dbReference>
<dbReference type="InterPro" id="IPR028994">
    <property type="entry name" value="Integrin_alpha_N"/>
</dbReference>
<evidence type="ECO:0000256" key="5">
    <source>
        <dbReference type="ARBA" id="ARBA00022737"/>
    </source>
</evidence>
<evidence type="ECO:0000256" key="13">
    <source>
        <dbReference type="RuleBase" id="RU003762"/>
    </source>
</evidence>
<comment type="caution">
    <text evidence="18">The sequence shown here is derived from an EMBL/GenBank/DDBJ whole genome shotgun (WGS) entry which is preliminary data.</text>
</comment>
<evidence type="ECO:0000256" key="3">
    <source>
        <dbReference type="ARBA" id="ARBA00022692"/>
    </source>
</evidence>
<dbReference type="InterPro" id="IPR048286">
    <property type="entry name" value="Integrin_alpha_Ig-like_3"/>
</dbReference>
<dbReference type="Pfam" id="PF20806">
    <property type="entry name" value="Integrin_A_Ig_3"/>
    <property type="match status" value="1"/>
</dbReference>
<dbReference type="Gene3D" id="2.60.40.1460">
    <property type="entry name" value="Integrin domains. Chain A, domain 2"/>
    <property type="match status" value="1"/>
</dbReference>
<evidence type="ECO:0000259" key="16">
    <source>
        <dbReference type="Pfam" id="PF20805"/>
    </source>
</evidence>
<dbReference type="Proteomes" id="UP001166052">
    <property type="component" value="Unassembled WGS sequence"/>
</dbReference>
<feature type="repeat" description="FG-GAP" evidence="12">
    <location>
        <begin position="295"/>
        <end position="354"/>
    </location>
</feature>
<dbReference type="PROSITE" id="PS00242">
    <property type="entry name" value="INTEGRIN_ALPHA"/>
    <property type="match status" value="1"/>
</dbReference>
<comment type="similarity">
    <text evidence="2 13">Belongs to the integrin alpha chain family.</text>
</comment>
<evidence type="ECO:0000259" key="17">
    <source>
        <dbReference type="Pfam" id="PF20806"/>
    </source>
</evidence>
<dbReference type="InterPro" id="IPR013519">
    <property type="entry name" value="Int_alpha_beta-p"/>
</dbReference>
<evidence type="ECO:0000256" key="7">
    <source>
        <dbReference type="ARBA" id="ARBA00022989"/>
    </source>
</evidence>
<dbReference type="Gene3D" id="2.60.40.1510">
    <property type="entry name" value="ntegrin, alpha v. Chain A, domain 3"/>
    <property type="match status" value="1"/>
</dbReference>
<evidence type="ECO:0000313" key="18">
    <source>
        <dbReference type="EMBL" id="MBN3293630.1"/>
    </source>
</evidence>
<comment type="subcellular location">
    <subcellularLocation>
        <location evidence="1 13">Membrane</location>
        <topology evidence="1 13">Single-pass type I membrane protein</topology>
    </subcellularLocation>
</comment>
<proteinExistence type="inferred from homology"/>
<feature type="repeat" description="FG-GAP" evidence="12">
    <location>
        <begin position="414"/>
        <end position="476"/>
    </location>
</feature>
<gene>
    <name evidence="18" type="primary">Itga3</name>
    <name evidence="18" type="ORF">GTO92_0017193</name>
</gene>
<evidence type="ECO:0000256" key="4">
    <source>
        <dbReference type="ARBA" id="ARBA00022729"/>
    </source>
</evidence>
<evidence type="ECO:0000313" key="19">
    <source>
        <dbReference type="Proteomes" id="UP001166052"/>
    </source>
</evidence>
<reference evidence="18" key="1">
    <citation type="journal article" date="2021" name="Cell">
        <title>Tracing the genetic footprints of vertebrate landing in non-teleost ray-finned fishes.</title>
        <authorList>
            <person name="Bi X."/>
            <person name="Wang K."/>
            <person name="Yang L."/>
            <person name="Pan H."/>
            <person name="Jiang H."/>
            <person name="Wei Q."/>
            <person name="Fang M."/>
            <person name="Yu H."/>
            <person name="Zhu C."/>
            <person name="Cai Y."/>
            <person name="He Y."/>
            <person name="Gan X."/>
            <person name="Zeng H."/>
            <person name="Yu D."/>
            <person name="Zhu Y."/>
            <person name="Jiang H."/>
            <person name="Qiu Q."/>
            <person name="Yang H."/>
            <person name="Zhang Y.E."/>
            <person name="Wang W."/>
            <person name="Zhu M."/>
            <person name="He S."/>
            <person name="Zhang G."/>
        </authorList>
    </citation>
    <scope>NUCLEOTIDE SEQUENCE</scope>
    <source>
        <strain evidence="18">Bchr_001</strain>
    </source>
</reference>
<evidence type="ECO:0000256" key="14">
    <source>
        <dbReference type="SAM" id="MobiDB-lite"/>
    </source>
</evidence>
<feature type="transmembrane region" description="Helical" evidence="13">
    <location>
        <begin position="991"/>
        <end position="1013"/>
    </location>
</feature>
<dbReference type="InterPro" id="IPR018184">
    <property type="entry name" value="Integrin_alpha_C_CS"/>
</dbReference>
<keyword evidence="3 13" id="KW-0812">Transmembrane</keyword>
<dbReference type="InterPro" id="IPR032695">
    <property type="entry name" value="Integrin_dom_sf"/>
</dbReference>
<evidence type="ECO:0000256" key="11">
    <source>
        <dbReference type="ARBA" id="ARBA00023180"/>
    </source>
</evidence>
<evidence type="ECO:0000259" key="15">
    <source>
        <dbReference type="Pfam" id="PF08441"/>
    </source>
</evidence>
<keyword evidence="10 13" id="KW-0675">Receptor</keyword>
<dbReference type="Pfam" id="PF08441">
    <property type="entry name" value="Integrin_A_Ig_1"/>
    <property type="match status" value="1"/>
</dbReference>
<keyword evidence="7 13" id="KW-1133">Transmembrane helix</keyword>
<dbReference type="Pfam" id="PF20805">
    <property type="entry name" value="Integrin_A_Ig_2"/>
    <property type="match status" value="1"/>
</dbReference>
<feature type="chain" id="PRO_5044962578" evidence="13">
    <location>
        <begin position="27"/>
        <end position="1069"/>
    </location>
</feature>
<evidence type="ECO:0000256" key="8">
    <source>
        <dbReference type="ARBA" id="ARBA00023037"/>
    </source>
</evidence>
<keyword evidence="19" id="KW-1185">Reference proteome</keyword>
<dbReference type="InterPro" id="IPR013649">
    <property type="entry name" value="Integrin_alpha_Ig-like_1"/>
</dbReference>
<feature type="domain" description="Integrin alpha third immunoglobulin-like" evidence="17">
    <location>
        <begin position="779"/>
        <end position="978"/>
    </location>
</feature>
<keyword evidence="5" id="KW-0677">Repeat</keyword>
<feature type="signal peptide" evidence="13">
    <location>
        <begin position="1"/>
        <end position="26"/>
    </location>
</feature>
<evidence type="ECO:0000256" key="1">
    <source>
        <dbReference type="ARBA" id="ARBA00004479"/>
    </source>
</evidence>
<dbReference type="Gene3D" id="2.130.10.130">
    <property type="entry name" value="Integrin alpha, N-terminal"/>
    <property type="match status" value="1"/>
</dbReference>
<dbReference type="Gene3D" id="1.20.5.930">
    <property type="entry name" value="Bicelle-embedded integrin alpha(iib) transmembrane segment"/>
    <property type="match status" value="1"/>
</dbReference>
<evidence type="ECO:0000256" key="6">
    <source>
        <dbReference type="ARBA" id="ARBA00022889"/>
    </source>
</evidence>
<dbReference type="Pfam" id="PF01839">
    <property type="entry name" value="FG-GAP"/>
    <property type="match status" value="2"/>
</dbReference>
<dbReference type="SUPFAM" id="SSF69318">
    <property type="entry name" value="Integrin alpha N-terminal domain"/>
    <property type="match status" value="1"/>
</dbReference>
<dbReference type="InterPro" id="IPR000413">
    <property type="entry name" value="Integrin_alpha"/>
</dbReference>
<evidence type="ECO:0000256" key="10">
    <source>
        <dbReference type="ARBA" id="ARBA00023170"/>
    </source>
</evidence>
<protein>
    <submittedName>
        <fullName evidence="18">ITA3 protein</fullName>
    </submittedName>
</protein>
<keyword evidence="6 13" id="KW-0130">Cell adhesion</keyword>
<accession>A0ABS2Z3J9</accession>
<dbReference type="InterPro" id="IPR048285">
    <property type="entry name" value="Integrin_alpha_Ig-like_2"/>
</dbReference>
<dbReference type="PROSITE" id="PS51470">
    <property type="entry name" value="FG_GAP"/>
    <property type="match status" value="4"/>
</dbReference>
<feature type="repeat" description="FG-GAP" evidence="12">
    <location>
        <begin position="32"/>
        <end position="99"/>
    </location>
</feature>
<keyword evidence="9 13" id="KW-0472">Membrane</keyword>
<keyword evidence="4 13" id="KW-0732">Signal</keyword>
<keyword evidence="8 13" id="KW-0401">Integrin</keyword>
<feature type="non-terminal residue" evidence="18">
    <location>
        <position position="1"/>
    </location>
</feature>
<organism evidence="18 19">
    <name type="scientific">Polypterus senegalus</name>
    <name type="common">Senegal bichir</name>
    <dbReference type="NCBI Taxonomy" id="55291"/>
    <lineage>
        <taxon>Eukaryota</taxon>
        <taxon>Metazoa</taxon>
        <taxon>Chordata</taxon>
        <taxon>Craniata</taxon>
        <taxon>Vertebrata</taxon>
        <taxon>Euteleostomi</taxon>
        <taxon>Actinopterygii</taxon>
        <taxon>Polypteriformes</taxon>
        <taxon>Polypteridae</taxon>
        <taxon>Polypterus</taxon>
    </lineage>
</organism>
<dbReference type="PANTHER" id="PTHR23220:SF89">
    <property type="entry name" value="INTEGRIN ALPHA-3"/>
    <property type="match status" value="1"/>
</dbReference>
<sequence>MATSPALLCSCVIVAVLISFFRRADGFNIDLRFPVIKQGQNEGSFFGFSVALHRQTVGDNRYLLLTGAPKEKATSNINANANETGALYYCPITNDMTDCSRVDLIQKVSPSTEMIEGMWLGVTVASQGGPTGGRVLACGHRYVRIMMSGNEEQLRMIGKCFVRGNGLNYDQDDDWQIHHYEVCNPAGDLDMEGMCSMGMAAGMTETDVYIGMPGSFNWQGSIDVTWRNPNEGESWDLQERKLSNLDKSNSYIGYSVLDEKNIFYADRYTIISGAPRDEHKGAVYLLDSQNELVSNMTLNGQQVGSYFGNSLAATDLNNDGWKDLIVGAPFYFDRKKELGGAAYIFMNEGGSFQATPTVVLNGVSESGFGFAVASIGDVNQDGFQDIAVGAPFDESGKLFIYHGTNQGLAPEPSQVIDGKDIGTDGIRTFGYSVNGGLDVDENAYPDILVGSLSNKIALLRSRPVIQLSKTFTVSPAIVDPAKCTSTSCISVELCFSYILSTGNKDFKKEITLNFRLEADAERRVPRVRFPNTATPAVYEAQFKMPAMKCVTVDLILSDNIKDKLQPIVFALNYSIPESRPKSRRGAIQNLDAFPVLSDTQKNRDTREISFQKECGNDNKCRSNLQVTAAFTTEQQVDLPSKAGRQVLQYSPDVKKLYVTVNVTNYPSATKEAEDAHQAILNITLPPTLQYSGVRSDKVRCHYEETLLCELGNPFKSLEQATILLIFEASGITLNTQEISAQLQLSTQSEQSDLKPLTIMLLIEYDVQVTFTVDRSVQLTYFSGTVMGESAMKTGQDVGSLVEYTFTVTMNSEPLGDKGTLQLELEWPYEIANGKWLLYLMAISTKGTAATRCVPPGEEVNPLNLTLSKLPPRSKREAEGPAHMESGLTLSASSKGKPTFRLDCSQHTANCIRVHCPLVNMTQEAKVTVRSRVWNSTLLEEFRDASRVTVTAIAKLRLVNSKPTIRMEEKQLQLSLNIDSEIAEEKPYEIELWIIIVAVLAGVLLLGLIILLLWKCGFFKRTSYYRIMPKYHAVKIRKEERYQFNEGFLTKNPKKKHWVTNWTEMQRYYY</sequence>
<dbReference type="PRINTS" id="PR01185">
    <property type="entry name" value="INTEGRINA"/>
</dbReference>
<feature type="domain" description="Integrin alpha first immunoglubulin-like" evidence="15">
    <location>
        <begin position="461"/>
        <end position="613"/>
    </location>
</feature>
<dbReference type="PANTHER" id="PTHR23220">
    <property type="entry name" value="INTEGRIN ALPHA"/>
    <property type="match status" value="1"/>
</dbReference>
<dbReference type="InterPro" id="IPR013517">
    <property type="entry name" value="FG-GAP"/>
</dbReference>
<keyword evidence="11" id="KW-0325">Glycoprotein</keyword>
<evidence type="ECO:0000256" key="2">
    <source>
        <dbReference type="ARBA" id="ARBA00008054"/>
    </source>
</evidence>
<evidence type="ECO:0000256" key="9">
    <source>
        <dbReference type="ARBA" id="ARBA00023136"/>
    </source>
</evidence>